<proteinExistence type="predicted"/>
<sequence length="173" mass="18568">MTPGPVPAPLDEPGSDEPIDDLDLAILAGLADLYRRADPVPAGLVERIQFAVDLDDLDVEVCRLRDDSDLVPAGARGQEESRTVTFDSTNLTIMITISVVPDDTVRLDGWLAPPAALRVELRTTTGHLSTDADERGRFVIESVPRGLAQLVVRTPADGTADDDRSVVTPSIVM</sequence>
<gene>
    <name evidence="1" type="ORF">Raf01_58030</name>
</gene>
<evidence type="ECO:0000313" key="1">
    <source>
        <dbReference type="EMBL" id="GIH17631.1"/>
    </source>
</evidence>
<protein>
    <recommendedName>
        <fullName evidence="3">Carboxypeptidase regulatory-like domain-containing protein</fullName>
    </recommendedName>
</protein>
<reference evidence="1" key="1">
    <citation type="submission" date="2021-01" db="EMBL/GenBank/DDBJ databases">
        <title>Whole genome shotgun sequence of Rugosimonospora africana NBRC 104875.</title>
        <authorList>
            <person name="Komaki H."/>
            <person name="Tamura T."/>
        </authorList>
    </citation>
    <scope>NUCLEOTIDE SEQUENCE</scope>
    <source>
        <strain evidence="1">NBRC 104875</strain>
    </source>
</reference>
<accession>A0A8J3QZT8</accession>
<evidence type="ECO:0008006" key="3">
    <source>
        <dbReference type="Google" id="ProtNLM"/>
    </source>
</evidence>
<evidence type="ECO:0000313" key="2">
    <source>
        <dbReference type="Proteomes" id="UP000642748"/>
    </source>
</evidence>
<name>A0A8J3QZT8_9ACTN</name>
<dbReference type="Proteomes" id="UP000642748">
    <property type="component" value="Unassembled WGS sequence"/>
</dbReference>
<dbReference type="AlphaFoldDB" id="A0A8J3QZT8"/>
<organism evidence="1 2">
    <name type="scientific">Rugosimonospora africana</name>
    <dbReference type="NCBI Taxonomy" id="556532"/>
    <lineage>
        <taxon>Bacteria</taxon>
        <taxon>Bacillati</taxon>
        <taxon>Actinomycetota</taxon>
        <taxon>Actinomycetes</taxon>
        <taxon>Micromonosporales</taxon>
        <taxon>Micromonosporaceae</taxon>
        <taxon>Rugosimonospora</taxon>
    </lineage>
</organism>
<keyword evidence="2" id="KW-1185">Reference proteome</keyword>
<comment type="caution">
    <text evidence="1">The sequence shown here is derived from an EMBL/GenBank/DDBJ whole genome shotgun (WGS) entry which is preliminary data.</text>
</comment>
<dbReference type="EMBL" id="BONZ01000056">
    <property type="protein sequence ID" value="GIH17631.1"/>
    <property type="molecule type" value="Genomic_DNA"/>
</dbReference>
<dbReference type="RefSeq" id="WP_203921179.1">
    <property type="nucleotide sequence ID" value="NZ_BONZ01000056.1"/>
</dbReference>